<accession>A0A7J9SHX4</accession>
<sequence>MSLLEKYTKGWSFRTNKPSFRAGEEISVFVTGVEADDPIARIGDTTLRIRGGSADLVDSRVLLRVTSFDDDSHTGEAEYLETVGESAF</sequence>
<proteinExistence type="predicted"/>
<evidence type="ECO:0000313" key="2">
    <source>
        <dbReference type="EMBL" id="MBB6645963.1"/>
    </source>
</evidence>
<evidence type="ECO:0000313" key="3">
    <source>
        <dbReference type="Proteomes" id="UP000546257"/>
    </source>
</evidence>
<gene>
    <name evidence="2" type="ORF">H5V44_06630</name>
</gene>
<comment type="caution">
    <text evidence="2">The sequence shown here is derived from an EMBL/GenBank/DDBJ whole genome shotgun (WGS) entry which is preliminary data.</text>
</comment>
<dbReference type="Proteomes" id="UP000546257">
    <property type="component" value="Unassembled WGS sequence"/>
</dbReference>
<feature type="domain" description="DUF7513" evidence="1">
    <location>
        <begin position="1"/>
        <end position="81"/>
    </location>
</feature>
<protein>
    <recommendedName>
        <fullName evidence="1">DUF7513 domain-containing protein</fullName>
    </recommendedName>
</protein>
<keyword evidence="3" id="KW-1185">Reference proteome</keyword>
<evidence type="ECO:0000259" key="1">
    <source>
        <dbReference type="Pfam" id="PF24353"/>
    </source>
</evidence>
<organism evidence="2 3">
    <name type="scientific">Halobellus ruber</name>
    <dbReference type="NCBI Taxonomy" id="2761102"/>
    <lineage>
        <taxon>Archaea</taxon>
        <taxon>Methanobacteriati</taxon>
        <taxon>Methanobacteriota</taxon>
        <taxon>Stenosarchaea group</taxon>
        <taxon>Halobacteria</taxon>
        <taxon>Halobacteriales</taxon>
        <taxon>Haloferacaceae</taxon>
        <taxon>Halobellus</taxon>
    </lineage>
</organism>
<dbReference type="RefSeq" id="WP_185192322.1">
    <property type="nucleotide sequence ID" value="NZ_JACKXD010000002.1"/>
</dbReference>
<dbReference type="Pfam" id="PF24353">
    <property type="entry name" value="DUF7513"/>
    <property type="match status" value="1"/>
</dbReference>
<dbReference type="EMBL" id="JACKXD010000002">
    <property type="protein sequence ID" value="MBB6645963.1"/>
    <property type="molecule type" value="Genomic_DNA"/>
</dbReference>
<reference evidence="2 3" key="1">
    <citation type="submission" date="2020-08" db="EMBL/GenBank/DDBJ databases">
        <authorList>
            <person name="Seo M.-J."/>
        </authorList>
    </citation>
    <scope>NUCLEOTIDE SEQUENCE [LARGE SCALE GENOMIC DNA]</scope>
    <source>
        <strain evidence="2 3">MBLA0160</strain>
    </source>
</reference>
<dbReference type="AlphaFoldDB" id="A0A7J9SHX4"/>
<name>A0A7J9SHX4_9EURY</name>
<dbReference type="InterPro" id="IPR055935">
    <property type="entry name" value="DUF7513"/>
</dbReference>